<gene>
    <name evidence="4" type="ORF">MKZ38_003415</name>
</gene>
<dbReference type="InterPro" id="IPR013024">
    <property type="entry name" value="GGCT-like"/>
</dbReference>
<evidence type="ECO:0000256" key="1">
    <source>
        <dbReference type="ARBA" id="ARBA00012346"/>
    </source>
</evidence>
<reference evidence="4" key="1">
    <citation type="submission" date="2022-07" db="EMBL/GenBank/DDBJ databases">
        <title>Draft genome sequence of Zalerion maritima ATCC 34329, a (micro)plastics degrading marine fungus.</title>
        <authorList>
            <person name="Paco A."/>
            <person name="Goncalves M.F.M."/>
            <person name="Rocha-Santos T.A.P."/>
            <person name="Alves A."/>
        </authorList>
    </citation>
    <scope>NUCLEOTIDE SEQUENCE</scope>
    <source>
        <strain evidence="4">ATCC 34329</strain>
    </source>
</reference>
<dbReference type="GO" id="GO:0003839">
    <property type="term" value="F:gamma-glutamylcyclotransferase activity"/>
    <property type="evidence" value="ECO:0007669"/>
    <property type="project" value="UniProtKB-EC"/>
</dbReference>
<evidence type="ECO:0000256" key="2">
    <source>
        <dbReference type="ARBA" id="ARBA00023239"/>
    </source>
</evidence>
<feature type="compositionally biased region" description="Basic and acidic residues" evidence="3">
    <location>
        <begin position="213"/>
        <end position="227"/>
    </location>
</feature>
<keyword evidence="5" id="KW-1185">Reference proteome</keyword>
<dbReference type="EC" id="4.3.2.9" evidence="1"/>
<keyword evidence="2" id="KW-0456">Lyase</keyword>
<dbReference type="CDD" id="cd06661">
    <property type="entry name" value="GGCT_like"/>
    <property type="match status" value="1"/>
</dbReference>
<feature type="compositionally biased region" description="Polar residues" evidence="3">
    <location>
        <begin position="270"/>
        <end position="288"/>
    </location>
</feature>
<dbReference type="InterPro" id="IPR036568">
    <property type="entry name" value="GGCT-like_sf"/>
</dbReference>
<name>A0AAD5RMZ8_9PEZI</name>
<evidence type="ECO:0000313" key="5">
    <source>
        <dbReference type="Proteomes" id="UP001201980"/>
    </source>
</evidence>
<comment type="caution">
    <text evidence="4">The sequence shown here is derived from an EMBL/GenBank/DDBJ whole genome shotgun (WGS) entry which is preliminary data.</text>
</comment>
<proteinExistence type="predicted"/>
<dbReference type="PANTHER" id="PTHR12935:SF0">
    <property type="entry name" value="GAMMA-GLUTAMYLCYCLOTRANSFERASE"/>
    <property type="match status" value="1"/>
</dbReference>
<dbReference type="InterPro" id="IPR017939">
    <property type="entry name" value="G-Glutamylcylcotransferase"/>
</dbReference>
<dbReference type="AlphaFoldDB" id="A0AAD5RMZ8"/>
<dbReference type="Gene3D" id="3.10.490.10">
    <property type="entry name" value="Gamma-glutamyl cyclotransferase-like"/>
    <property type="match status" value="1"/>
</dbReference>
<feature type="region of interest" description="Disordered" evidence="3">
    <location>
        <begin position="246"/>
        <end position="295"/>
    </location>
</feature>
<organism evidence="4 5">
    <name type="scientific">Zalerion maritima</name>
    <dbReference type="NCBI Taxonomy" id="339359"/>
    <lineage>
        <taxon>Eukaryota</taxon>
        <taxon>Fungi</taxon>
        <taxon>Dikarya</taxon>
        <taxon>Ascomycota</taxon>
        <taxon>Pezizomycotina</taxon>
        <taxon>Sordariomycetes</taxon>
        <taxon>Lulworthiomycetidae</taxon>
        <taxon>Lulworthiales</taxon>
        <taxon>Lulworthiaceae</taxon>
        <taxon>Zalerion</taxon>
    </lineage>
</organism>
<protein>
    <recommendedName>
        <fullName evidence="1">gamma-glutamylcyclotransferase</fullName>
        <ecNumber evidence="1">4.3.2.9</ecNumber>
    </recommendedName>
</protein>
<feature type="compositionally biased region" description="Basic and acidic residues" evidence="3">
    <location>
        <begin position="142"/>
        <end position="151"/>
    </location>
</feature>
<accession>A0AAD5RMZ8</accession>
<feature type="region of interest" description="Disordered" evidence="3">
    <location>
        <begin position="132"/>
        <end position="230"/>
    </location>
</feature>
<dbReference type="EMBL" id="JAKWBI020000207">
    <property type="protein sequence ID" value="KAJ2899109.1"/>
    <property type="molecule type" value="Genomic_DNA"/>
</dbReference>
<evidence type="ECO:0000256" key="3">
    <source>
        <dbReference type="SAM" id="MobiDB-lite"/>
    </source>
</evidence>
<dbReference type="PANTHER" id="PTHR12935">
    <property type="entry name" value="GAMMA-GLUTAMYLCYCLOTRANSFERASE"/>
    <property type="match status" value="1"/>
</dbReference>
<dbReference type="SUPFAM" id="SSF110857">
    <property type="entry name" value="Gamma-glutamyl cyclotransferase-like"/>
    <property type="match status" value="1"/>
</dbReference>
<sequence>MECADQANAAGAQSGHGGSFYFGYGCMLCPDKMAEHCPNATLLGLGRVEGWKWQINSRGYANVVPADTESTPPAVAEGTVKAAPVYCEDTSSVYGLLYHLPKEDERQMDHYEKVTEGAYEKLYLHVGVAATTDPVQNSQSGGRDEEQERGKIGYTGETRNSHTRAPGHVGGPSRTAGPSRSSLPPGHFGGLPVKSPGTMDRHQISGFFGDPAIDSKSETHNEPKVPDLRTFLNPGLQRYRGAHKLQYSGPNQLPTHKTAVPPGEQLPLAPSSNDEPSSSTQKTSNSGHMTHPTHKTFVPGQRVQTVPAVAPGDKLMALVYVNEQQKEPEKVQRRYIQRINVGIEQATKLGMPRSYVENVLRKYVPGPGESEEVVKKYTK</sequence>
<evidence type="ECO:0000313" key="4">
    <source>
        <dbReference type="EMBL" id="KAJ2899109.1"/>
    </source>
</evidence>
<dbReference type="Proteomes" id="UP001201980">
    <property type="component" value="Unassembled WGS sequence"/>
</dbReference>